<keyword evidence="2 4" id="KW-0442">Lipid degradation</keyword>
<dbReference type="Proteomes" id="UP000316778">
    <property type="component" value="Unassembled WGS sequence"/>
</dbReference>
<evidence type="ECO:0000256" key="4">
    <source>
        <dbReference type="PROSITE-ProRule" id="PRU01161"/>
    </source>
</evidence>
<feature type="domain" description="PNPLA" evidence="5">
    <location>
        <begin position="6"/>
        <end position="197"/>
    </location>
</feature>
<organism evidence="6 7">
    <name type="scientific">Chitinophaga japonensis</name>
    <name type="common">Flexibacter japonensis</name>
    <dbReference type="NCBI Taxonomy" id="104662"/>
    <lineage>
        <taxon>Bacteria</taxon>
        <taxon>Pseudomonadati</taxon>
        <taxon>Bacteroidota</taxon>
        <taxon>Chitinophagia</taxon>
        <taxon>Chitinophagales</taxon>
        <taxon>Chitinophagaceae</taxon>
        <taxon>Chitinophaga</taxon>
    </lineage>
</organism>
<keyword evidence="7" id="KW-1185">Reference proteome</keyword>
<dbReference type="EMBL" id="VLLG01000002">
    <property type="protein sequence ID" value="TWI90725.1"/>
    <property type="molecule type" value="Genomic_DNA"/>
</dbReference>
<dbReference type="GO" id="GO:0016042">
    <property type="term" value="P:lipid catabolic process"/>
    <property type="evidence" value="ECO:0007669"/>
    <property type="project" value="UniProtKB-UniRule"/>
</dbReference>
<feature type="short sequence motif" description="DGA/G" evidence="4">
    <location>
        <begin position="184"/>
        <end position="186"/>
    </location>
</feature>
<feature type="short sequence motif" description="GXSXG" evidence="4">
    <location>
        <begin position="39"/>
        <end position="43"/>
    </location>
</feature>
<dbReference type="GO" id="GO:0016787">
    <property type="term" value="F:hydrolase activity"/>
    <property type="evidence" value="ECO:0007669"/>
    <property type="project" value="UniProtKB-UniRule"/>
</dbReference>
<sequence length="333" mass="36367">MGKTALVVSGGGSKGAFAVGVIKYLAENRPDIRFDTLCGTSTGALILPLVALDEIALLETLYTTKKTADVVLTGNIVNRFVRANSLYDAAPLARQITEVYTDERFRRLAALKKELFLTAVCLQTGRITYFSTTGMPMLNPQYDVVRISNGQTLRESVLASCCQPVFMPPIETGGVEEKPRQFVDGGLREYAPIQLAIDNGATEIYAILLTPETPETSHQRFTSTFSILEQTIGWFTNDVAVNDVQIPLLYNRALQYIAAVKQRMQAAGIPPADIENYFDVPGANPFLGKQELTIHLIRPDAPLGGGPGGLEFNPEEMKGMLAKGMEVAERLFS</sequence>
<dbReference type="AlphaFoldDB" id="A0A562TAV0"/>
<dbReference type="InterPro" id="IPR016035">
    <property type="entry name" value="Acyl_Trfase/lysoPLipase"/>
</dbReference>
<dbReference type="OrthoDB" id="1489257at2"/>
<feature type="active site" description="Proton acceptor" evidence="4">
    <location>
        <position position="184"/>
    </location>
</feature>
<dbReference type="PROSITE" id="PS51635">
    <property type="entry name" value="PNPLA"/>
    <property type="match status" value="1"/>
</dbReference>
<reference evidence="6 7" key="1">
    <citation type="journal article" date="2013" name="Stand. Genomic Sci.">
        <title>Genomic Encyclopedia of Type Strains, Phase I: The one thousand microbial genomes (KMG-I) project.</title>
        <authorList>
            <person name="Kyrpides N.C."/>
            <person name="Woyke T."/>
            <person name="Eisen J.A."/>
            <person name="Garrity G."/>
            <person name="Lilburn T.G."/>
            <person name="Beck B.J."/>
            <person name="Whitman W.B."/>
            <person name="Hugenholtz P."/>
            <person name="Klenk H.P."/>
        </authorList>
    </citation>
    <scope>NUCLEOTIDE SEQUENCE [LARGE SCALE GENOMIC DNA]</scope>
    <source>
        <strain evidence="6 7">DSM 13484</strain>
    </source>
</reference>
<dbReference type="Pfam" id="PF01734">
    <property type="entry name" value="Patatin"/>
    <property type="match status" value="1"/>
</dbReference>
<gene>
    <name evidence="6" type="ORF">LX66_0085</name>
</gene>
<evidence type="ECO:0000313" key="6">
    <source>
        <dbReference type="EMBL" id="TWI90725.1"/>
    </source>
</evidence>
<name>A0A562TAV0_CHIJA</name>
<evidence type="ECO:0000313" key="7">
    <source>
        <dbReference type="Proteomes" id="UP000316778"/>
    </source>
</evidence>
<dbReference type="PANTHER" id="PTHR14226">
    <property type="entry name" value="NEUROPATHY TARGET ESTERASE/SWISS CHEESE D.MELANOGASTER"/>
    <property type="match status" value="1"/>
</dbReference>
<dbReference type="Gene3D" id="3.40.1090.10">
    <property type="entry name" value="Cytosolic phospholipase A2 catalytic domain"/>
    <property type="match status" value="1"/>
</dbReference>
<dbReference type="SUPFAM" id="SSF52151">
    <property type="entry name" value="FabD/lysophospholipase-like"/>
    <property type="match status" value="1"/>
</dbReference>
<comment type="caution">
    <text evidence="6">The sequence shown here is derived from an EMBL/GenBank/DDBJ whole genome shotgun (WGS) entry which is preliminary data.</text>
</comment>
<dbReference type="RefSeq" id="WP_158642496.1">
    <property type="nucleotide sequence ID" value="NZ_BAAAFY010000001.1"/>
</dbReference>
<keyword evidence="3 4" id="KW-0443">Lipid metabolism</keyword>
<keyword evidence="1 4" id="KW-0378">Hydrolase</keyword>
<evidence type="ECO:0000256" key="2">
    <source>
        <dbReference type="ARBA" id="ARBA00022963"/>
    </source>
</evidence>
<protein>
    <submittedName>
        <fullName evidence="6">NTE family protein</fullName>
    </submittedName>
</protein>
<proteinExistence type="predicted"/>
<feature type="active site" description="Nucleophile" evidence="4">
    <location>
        <position position="41"/>
    </location>
</feature>
<dbReference type="PANTHER" id="PTHR14226:SF57">
    <property type="entry name" value="BLR7027 PROTEIN"/>
    <property type="match status" value="1"/>
</dbReference>
<evidence type="ECO:0000256" key="3">
    <source>
        <dbReference type="ARBA" id="ARBA00023098"/>
    </source>
</evidence>
<dbReference type="InterPro" id="IPR002641">
    <property type="entry name" value="PNPLA_dom"/>
</dbReference>
<accession>A0A562TAV0</accession>
<feature type="short sequence motif" description="GXGXXG" evidence="4">
    <location>
        <begin position="10"/>
        <end position="15"/>
    </location>
</feature>
<evidence type="ECO:0000259" key="5">
    <source>
        <dbReference type="PROSITE" id="PS51635"/>
    </source>
</evidence>
<evidence type="ECO:0000256" key="1">
    <source>
        <dbReference type="ARBA" id="ARBA00022801"/>
    </source>
</evidence>
<dbReference type="InterPro" id="IPR050301">
    <property type="entry name" value="NTE"/>
</dbReference>